<reference evidence="2" key="1">
    <citation type="submission" date="2015-06" db="EMBL/GenBank/DDBJ databases">
        <authorList>
            <person name="Nguyen H."/>
        </authorList>
    </citation>
    <scope>NUCLEOTIDE SEQUENCE</scope>
    <source>
        <strain evidence="2">DAOM 180753</strain>
    </source>
</reference>
<evidence type="ECO:0000313" key="3">
    <source>
        <dbReference type="Proteomes" id="UP001227192"/>
    </source>
</evidence>
<sequence length="80" mass="9088">MINLPANTVSAPSTTHGNFPEHKTFKVILRGGAVDPHRERRSNVNQSYRELNMYSLNGMQCKKKQKEMSEYPVSHVSNAE</sequence>
<feature type="compositionally biased region" description="Polar residues" evidence="1">
    <location>
        <begin position="1"/>
        <end position="17"/>
    </location>
</feature>
<dbReference type="Proteomes" id="UP001227192">
    <property type="component" value="Unassembled WGS sequence"/>
</dbReference>
<organism evidence="2 3">
    <name type="scientific">Penicillium thymicola</name>
    <dbReference type="NCBI Taxonomy" id="293382"/>
    <lineage>
        <taxon>Eukaryota</taxon>
        <taxon>Fungi</taxon>
        <taxon>Dikarya</taxon>
        <taxon>Ascomycota</taxon>
        <taxon>Pezizomycotina</taxon>
        <taxon>Eurotiomycetes</taxon>
        <taxon>Eurotiomycetidae</taxon>
        <taxon>Eurotiales</taxon>
        <taxon>Aspergillaceae</taxon>
        <taxon>Penicillium</taxon>
    </lineage>
</organism>
<evidence type="ECO:0000256" key="1">
    <source>
        <dbReference type="SAM" id="MobiDB-lite"/>
    </source>
</evidence>
<keyword evidence="3" id="KW-1185">Reference proteome</keyword>
<protein>
    <submittedName>
        <fullName evidence="2">Uncharacterized protein</fullName>
    </submittedName>
</protein>
<reference evidence="2" key="2">
    <citation type="journal article" date="2016" name="Fungal Biol.">
        <title>Ochratoxin A production by Penicillium thymicola.</title>
        <authorList>
            <person name="Nguyen H.D.T."/>
            <person name="McMullin D.R."/>
            <person name="Ponomareva E."/>
            <person name="Riley R."/>
            <person name="Pomraning K.R."/>
            <person name="Baker S.E."/>
            <person name="Seifert K.A."/>
        </authorList>
    </citation>
    <scope>NUCLEOTIDE SEQUENCE</scope>
    <source>
        <strain evidence="2">DAOM 180753</strain>
    </source>
</reference>
<name>A0AAI9TF61_PENTH</name>
<comment type="caution">
    <text evidence="2">The sequence shown here is derived from an EMBL/GenBank/DDBJ whole genome shotgun (WGS) entry which is preliminary data.</text>
</comment>
<proteinExistence type="predicted"/>
<gene>
    <name evidence="2" type="ORF">VN97_g7670</name>
</gene>
<dbReference type="AlphaFoldDB" id="A0AAI9TF61"/>
<accession>A0AAI9TF61</accession>
<dbReference type="EMBL" id="LACB01000252">
    <property type="protein sequence ID" value="KAJ9485675.1"/>
    <property type="molecule type" value="Genomic_DNA"/>
</dbReference>
<evidence type="ECO:0000313" key="2">
    <source>
        <dbReference type="EMBL" id="KAJ9485675.1"/>
    </source>
</evidence>
<feature type="region of interest" description="Disordered" evidence="1">
    <location>
        <begin position="1"/>
        <end position="20"/>
    </location>
</feature>